<reference evidence="4 5" key="1">
    <citation type="submission" date="2023-03" db="EMBL/GenBank/DDBJ databases">
        <title>High-quality genome of Scylla paramamosain provides insights in environmental adaptation.</title>
        <authorList>
            <person name="Zhang L."/>
        </authorList>
    </citation>
    <scope>NUCLEOTIDE SEQUENCE [LARGE SCALE GENOMIC DNA]</scope>
    <source>
        <strain evidence="4">LZ_2023a</strain>
        <tissue evidence="4">Muscle</tissue>
    </source>
</reference>
<protein>
    <recommendedName>
        <fullName evidence="3">Beta/gamma crystallin 'Greek key' domain-containing protein</fullName>
    </recommendedName>
</protein>
<organism evidence="4 5">
    <name type="scientific">Scylla paramamosain</name>
    <name type="common">Mud crab</name>
    <dbReference type="NCBI Taxonomy" id="85552"/>
    <lineage>
        <taxon>Eukaryota</taxon>
        <taxon>Metazoa</taxon>
        <taxon>Ecdysozoa</taxon>
        <taxon>Arthropoda</taxon>
        <taxon>Crustacea</taxon>
        <taxon>Multicrustacea</taxon>
        <taxon>Malacostraca</taxon>
        <taxon>Eumalacostraca</taxon>
        <taxon>Eucarida</taxon>
        <taxon>Decapoda</taxon>
        <taxon>Pleocyemata</taxon>
        <taxon>Brachyura</taxon>
        <taxon>Eubrachyura</taxon>
        <taxon>Portunoidea</taxon>
        <taxon>Portunidae</taxon>
        <taxon>Portuninae</taxon>
        <taxon>Scylla</taxon>
    </lineage>
</organism>
<dbReference type="Proteomes" id="UP001487740">
    <property type="component" value="Unassembled WGS sequence"/>
</dbReference>
<feature type="domain" description="Beta/gamma crystallin 'Greek key'" evidence="3">
    <location>
        <begin position="255"/>
        <end position="296"/>
    </location>
</feature>
<evidence type="ECO:0000259" key="3">
    <source>
        <dbReference type="PROSITE" id="PS50915"/>
    </source>
</evidence>
<evidence type="ECO:0000256" key="1">
    <source>
        <dbReference type="ARBA" id="ARBA00009646"/>
    </source>
</evidence>
<evidence type="ECO:0000256" key="2">
    <source>
        <dbReference type="ARBA" id="ARBA00022737"/>
    </source>
</evidence>
<evidence type="ECO:0000313" key="4">
    <source>
        <dbReference type="EMBL" id="KAK8387620.1"/>
    </source>
</evidence>
<dbReference type="SUPFAM" id="SSF49695">
    <property type="entry name" value="gamma-Crystallin-like"/>
    <property type="match status" value="2"/>
</dbReference>
<sequence>MCEGSDPVKTSLYLYSGGKGYQRSFEENVPDLVPYNLNDRINSVIQTGLWIYYEHVNYNKMSGAIHYFHGPDVAKDFPDKLKNRVSSFRSVKTMLNNDKNMITLYAGEKFSGDEFYTPTDKSSIGNLAGKVSSVIVTGRSPWTLYTGTSYTGEKVCVFPTVSYNKESCGQVLDLGFYPEMAEVGLANGAVKSVKLGCFAERKLSKNKGGCDDFIQLFGGDKFLDPVVNLHEDMDHISDLGSLEMDNIIKCIYRIGLWLLYDDVNFKGRVYYVEPDKKWVDLPPEYRDTFSSLRRIKTRGADKVSLFRTSSFTGEELQVWRNAEEIDLPHNKACSLIVIGKSPWTVYTGKFLDGDKACVNATVKYEEKLIGFYPTVKSMGLSEPVKSIVKGCYA</sequence>
<name>A0AAW0TJH0_SCYPA</name>
<proteinExistence type="inferred from homology"/>
<comment type="caution">
    <text evidence="4">The sequence shown here is derived from an EMBL/GenBank/DDBJ whole genome shotgun (WGS) entry which is preliminary data.</text>
</comment>
<accession>A0AAW0TJH0</accession>
<dbReference type="Gene3D" id="2.60.20.10">
    <property type="entry name" value="Crystallins"/>
    <property type="match status" value="3"/>
</dbReference>
<keyword evidence="2" id="KW-0677">Repeat</keyword>
<gene>
    <name evidence="4" type="ORF">O3P69_018259</name>
</gene>
<comment type="similarity">
    <text evidence="1">Belongs to the beta/gamma-crystallin family.</text>
</comment>
<dbReference type="InterPro" id="IPR011024">
    <property type="entry name" value="G_crystallin-like"/>
</dbReference>
<dbReference type="InterPro" id="IPR001064">
    <property type="entry name" value="Beta/gamma_crystallin"/>
</dbReference>
<dbReference type="PROSITE" id="PS50915">
    <property type="entry name" value="CRYSTALLIN_BETA_GAMMA"/>
    <property type="match status" value="1"/>
</dbReference>
<keyword evidence="5" id="KW-1185">Reference proteome</keyword>
<dbReference type="Pfam" id="PF03995">
    <property type="entry name" value="Inhibitor_I36"/>
    <property type="match status" value="1"/>
</dbReference>
<evidence type="ECO:0000313" key="5">
    <source>
        <dbReference type="Proteomes" id="UP001487740"/>
    </source>
</evidence>
<dbReference type="EMBL" id="JARAKH010000030">
    <property type="protein sequence ID" value="KAK8387620.1"/>
    <property type="molecule type" value="Genomic_DNA"/>
</dbReference>
<dbReference type="AlphaFoldDB" id="A0AAW0TJH0"/>